<evidence type="ECO:0000259" key="3">
    <source>
        <dbReference type="SMART" id="SM00822"/>
    </source>
</evidence>
<dbReference type="GO" id="GO:0016616">
    <property type="term" value="F:oxidoreductase activity, acting on the CH-OH group of donors, NAD or NADP as acceptor"/>
    <property type="evidence" value="ECO:0007669"/>
    <property type="project" value="TreeGrafter"/>
</dbReference>
<gene>
    <name evidence="4" type="ORF">UFOPK1493_00914</name>
</gene>
<organism evidence="4">
    <name type="scientific">freshwater metagenome</name>
    <dbReference type="NCBI Taxonomy" id="449393"/>
    <lineage>
        <taxon>unclassified sequences</taxon>
        <taxon>metagenomes</taxon>
        <taxon>ecological metagenomes</taxon>
    </lineage>
</organism>
<dbReference type="Pfam" id="PF13561">
    <property type="entry name" value="adh_short_C2"/>
    <property type="match status" value="1"/>
</dbReference>
<feature type="domain" description="Ketoreductase" evidence="3">
    <location>
        <begin position="8"/>
        <end position="189"/>
    </location>
</feature>
<dbReference type="InterPro" id="IPR002347">
    <property type="entry name" value="SDR_fam"/>
</dbReference>
<dbReference type="PRINTS" id="PR00081">
    <property type="entry name" value="GDHRDH"/>
</dbReference>
<accession>A0A6J6CG42</accession>
<dbReference type="PROSITE" id="PS00061">
    <property type="entry name" value="ADH_SHORT"/>
    <property type="match status" value="1"/>
</dbReference>
<keyword evidence="2" id="KW-0560">Oxidoreductase</keyword>
<dbReference type="FunFam" id="3.40.50.720:FF:000084">
    <property type="entry name" value="Short-chain dehydrogenase reductase"/>
    <property type="match status" value="1"/>
</dbReference>
<dbReference type="PANTHER" id="PTHR42760">
    <property type="entry name" value="SHORT-CHAIN DEHYDROGENASES/REDUCTASES FAMILY MEMBER"/>
    <property type="match status" value="1"/>
</dbReference>
<evidence type="ECO:0000256" key="1">
    <source>
        <dbReference type="ARBA" id="ARBA00006484"/>
    </source>
</evidence>
<dbReference type="InterPro" id="IPR020904">
    <property type="entry name" value="Sc_DH/Rdtase_CS"/>
</dbReference>
<dbReference type="InterPro" id="IPR036291">
    <property type="entry name" value="NAD(P)-bd_dom_sf"/>
</dbReference>
<name>A0A6J6CG42_9ZZZZ</name>
<dbReference type="InterPro" id="IPR057326">
    <property type="entry name" value="KR_dom"/>
</dbReference>
<dbReference type="Gene3D" id="3.40.50.720">
    <property type="entry name" value="NAD(P)-binding Rossmann-like Domain"/>
    <property type="match status" value="1"/>
</dbReference>
<dbReference type="PANTHER" id="PTHR42760:SF133">
    <property type="entry name" value="3-OXOACYL-[ACYL-CARRIER-PROTEIN] REDUCTASE"/>
    <property type="match status" value="1"/>
</dbReference>
<reference evidence="4" key="1">
    <citation type="submission" date="2020-05" db="EMBL/GenBank/DDBJ databases">
        <authorList>
            <person name="Chiriac C."/>
            <person name="Salcher M."/>
            <person name="Ghai R."/>
            <person name="Kavagutti S V."/>
        </authorList>
    </citation>
    <scope>NUCLEOTIDE SEQUENCE</scope>
</reference>
<proteinExistence type="inferred from homology"/>
<dbReference type="PRINTS" id="PR00080">
    <property type="entry name" value="SDRFAMILY"/>
</dbReference>
<evidence type="ECO:0000313" key="4">
    <source>
        <dbReference type="EMBL" id="CAB4549149.1"/>
    </source>
</evidence>
<dbReference type="SUPFAM" id="SSF51735">
    <property type="entry name" value="NAD(P)-binding Rossmann-fold domains"/>
    <property type="match status" value="1"/>
</dbReference>
<dbReference type="EMBL" id="CAEZSR010000022">
    <property type="protein sequence ID" value="CAB4549149.1"/>
    <property type="molecule type" value="Genomic_DNA"/>
</dbReference>
<dbReference type="SMART" id="SM00822">
    <property type="entry name" value="PKS_KR"/>
    <property type="match status" value="1"/>
</dbReference>
<evidence type="ECO:0000256" key="2">
    <source>
        <dbReference type="ARBA" id="ARBA00023002"/>
    </source>
</evidence>
<protein>
    <submittedName>
        <fullName evidence="4">Unannotated protein</fullName>
    </submittedName>
</protein>
<comment type="similarity">
    <text evidence="1">Belongs to the short-chain dehydrogenases/reductases (SDR) family.</text>
</comment>
<sequence length="251" mass="25919">MSVSLQGVVAVVTGGARGMGAQHVRALVGAGATVIATDVLDADGAALVAEVGERAVYRHLDVTDDAAWRVLVAQVEEQFGPIGVLVNNAGIVTFGPIDVMTPDVWQRTIDVNLTGVWLGMHHVVPSMRRAGGGSIVNISSTAGLQGYANLGAYVASKWGVRGLTKTAALELGSSNIRVNSIHPGPIRTPMIAGLSDDLALAQPIPRVGEPEEVTALLMFLLQDATYSTGHEFVVDGGAVIGQVTPVGPADD</sequence>
<dbReference type="AlphaFoldDB" id="A0A6J6CG42"/>